<proteinExistence type="predicted"/>
<gene>
    <name evidence="1" type="ORF">E0L31_15605</name>
</gene>
<protein>
    <submittedName>
        <fullName evidence="1">Uncharacterized protein</fullName>
    </submittedName>
</protein>
<organism evidence="1">
    <name type="scientific">Serratia marcescens</name>
    <dbReference type="NCBI Taxonomy" id="615"/>
    <lineage>
        <taxon>Bacteria</taxon>
        <taxon>Pseudomonadati</taxon>
        <taxon>Pseudomonadota</taxon>
        <taxon>Gammaproteobacteria</taxon>
        <taxon>Enterobacterales</taxon>
        <taxon>Yersiniaceae</taxon>
        <taxon>Serratia</taxon>
    </lineage>
</organism>
<name>A0A9X8VH40_SERMA</name>
<dbReference type="EMBL" id="SPSG01002016">
    <property type="protein sequence ID" value="TFU95587.1"/>
    <property type="molecule type" value="Genomic_DNA"/>
</dbReference>
<accession>A0A9X8VH40</accession>
<evidence type="ECO:0000313" key="1">
    <source>
        <dbReference type="EMBL" id="TFU95587.1"/>
    </source>
</evidence>
<dbReference type="RefSeq" id="WP_212563391.1">
    <property type="nucleotide sequence ID" value="NZ_SPSG02000073.1"/>
</dbReference>
<sequence length="90" mass="10067">MNYLLDYKQATAYTDAMEFLISHYAEFPAKVPSGGPCAEISNALHKNHRFILTPEGEVVFGDCIIPGINAEEFNEYRRTVSYAGKEPNHG</sequence>
<dbReference type="AlphaFoldDB" id="A0A9X8VH40"/>
<comment type="caution">
    <text evidence="1">The sequence shown here is derived from an EMBL/GenBank/DDBJ whole genome shotgun (WGS) entry which is preliminary data.</text>
</comment>
<reference evidence="1" key="1">
    <citation type="submission" date="2019-03" db="EMBL/GenBank/DDBJ databases">
        <title>Serratia marcescens strain N2 draft genome.</title>
        <authorList>
            <person name="Yassin A."/>
            <person name="El-Kenawy N."/>
            <person name="Youssef N.H."/>
        </authorList>
    </citation>
    <scope>NUCLEOTIDE SEQUENCE [LARGE SCALE GENOMIC DNA]</scope>
    <source>
        <strain evidence="1">N2</strain>
    </source>
</reference>